<organism evidence="1 2">
    <name type="scientific">Dermacentor silvarum</name>
    <name type="common">Tick</name>
    <dbReference type="NCBI Taxonomy" id="543639"/>
    <lineage>
        <taxon>Eukaryota</taxon>
        <taxon>Metazoa</taxon>
        <taxon>Ecdysozoa</taxon>
        <taxon>Arthropoda</taxon>
        <taxon>Chelicerata</taxon>
        <taxon>Arachnida</taxon>
        <taxon>Acari</taxon>
        <taxon>Parasitiformes</taxon>
        <taxon>Ixodida</taxon>
        <taxon>Ixodoidea</taxon>
        <taxon>Ixodidae</taxon>
        <taxon>Rhipicephalinae</taxon>
        <taxon>Dermacentor</taxon>
    </lineage>
</organism>
<comment type="caution">
    <text evidence="1">The sequence shown here is derived from an EMBL/GenBank/DDBJ whole genome shotgun (WGS) entry which is preliminary data.</text>
</comment>
<protein>
    <submittedName>
        <fullName evidence="1">Uncharacterized protein</fullName>
    </submittedName>
</protein>
<accession>A0ACB8CFS2</accession>
<sequence length="262" mass="29039">MDPELEERLRRMSEEMGFGPYSDTPFRNPLYADDGSNDSSPPDSPDSPDDPDDNNDHRCDCGLCERMPMPLEQVCCRDVAQVVEESPDGCITQHEEFRSICLSPAVLGALYWELQENGVAVEGEVHRKCRFLAYRLFTRWIWKRLGKRNRVVLPACVVSAIRRQFPSAEYVGFRYPPLQADGRVAGPGYVDGTHGLSEGPDSFLEMRSSVPSVAAVPEKAQDAGDAQAPPVYVARAARVNETPTSILMTPSCSCKGLTRHTS</sequence>
<dbReference type="Proteomes" id="UP000821865">
    <property type="component" value="Chromosome 7"/>
</dbReference>
<keyword evidence="2" id="KW-1185">Reference proteome</keyword>
<name>A0ACB8CFS2_DERSI</name>
<dbReference type="EMBL" id="CM023476">
    <property type="protein sequence ID" value="KAH7941584.1"/>
    <property type="molecule type" value="Genomic_DNA"/>
</dbReference>
<gene>
    <name evidence="1" type="ORF">HPB49_015072</name>
</gene>
<proteinExistence type="predicted"/>
<evidence type="ECO:0000313" key="2">
    <source>
        <dbReference type="Proteomes" id="UP000821865"/>
    </source>
</evidence>
<evidence type="ECO:0000313" key="1">
    <source>
        <dbReference type="EMBL" id="KAH7941584.1"/>
    </source>
</evidence>
<reference evidence="1" key="1">
    <citation type="submission" date="2020-05" db="EMBL/GenBank/DDBJ databases">
        <title>Large-scale comparative analyses of tick genomes elucidate their genetic diversity and vector capacities.</title>
        <authorList>
            <person name="Jia N."/>
            <person name="Wang J."/>
            <person name="Shi W."/>
            <person name="Du L."/>
            <person name="Sun Y."/>
            <person name="Zhan W."/>
            <person name="Jiang J."/>
            <person name="Wang Q."/>
            <person name="Zhang B."/>
            <person name="Ji P."/>
            <person name="Sakyi L.B."/>
            <person name="Cui X."/>
            <person name="Yuan T."/>
            <person name="Jiang B."/>
            <person name="Yang W."/>
            <person name="Lam T.T.-Y."/>
            <person name="Chang Q."/>
            <person name="Ding S."/>
            <person name="Wang X."/>
            <person name="Zhu J."/>
            <person name="Ruan X."/>
            <person name="Zhao L."/>
            <person name="Wei J."/>
            <person name="Que T."/>
            <person name="Du C."/>
            <person name="Cheng J."/>
            <person name="Dai P."/>
            <person name="Han X."/>
            <person name="Huang E."/>
            <person name="Gao Y."/>
            <person name="Liu J."/>
            <person name="Shao H."/>
            <person name="Ye R."/>
            <person name="Li L."/>
            <person name="Wei W."/>
            <person name="Wang X."/>
            <person name="Wang C."/>
            <person name="Yang T."/>
            <person name="Huo Q."/>
            <person name="Li W."/>
            <person name="Guo W."/>
            <person name="Chen H."/>
            <person name="Zhou L."/>
            <person name="Ni X."/>
            <person name="Tian J."/>
            <person name="Zhou Y."/>
            <person name="Sheng Y."/>
            <person name="Liu T."/>
            <person name="Pan Y."/>
            <person name="Xia L."/>
            <person name="Li J."/>
            <person name="Zhao F."/>
            <person name="Cao W."/>
        </authorList>
    </citation>
    <scope>NUCLEOTIDE SEQUENCE</scope>
    <source>
        <strain evidence="1">Dsil-2018</strain>
    </source>
</reference>